<gene>
    <name evidence="3 4 5" type="primary">LOC106469077</name>
</gene>
<feature type="region of interest" description="Disordered" evidence="1">
    <location>
        <begin position="567"/>
        <end position="588"/>
    </location>
</feature>
<sequence>MATHAEQFSVHCTWEVEGNRSITEAVSWAFGTDSPDLEEEITPDNCVLLQPPTSDDHIVPGCQLFVSCPPTHVIHAVCILCEAKMAEVYGRHGEYLETVRSRLIDEVDGMVVFRIDVSFRSPPSECCLKLTSLKSKSSMWLYGLQVQTKLADMKSSMVLPAVEQRLKSMELPLSDRAEALKDFVQKFQQPNMPVGNPAGSSSVFSSNIHSSTPAGTMNFTHGFPRGTNDLNLLLSALQNNPASVPTSLNNVEMLYSLLQGQSVVTKGTHPPYSLPSGLSVAAGGAGLNSFLSGQQYASARPNLTGSLSTGQPFGVGGAGLTSSFLQEQQLATGGSALPSTMSSGQLQAAGGVGLSNFLFSGQPLSNGVTSSIPEQIFAAASLPSGQPLAAGGVTLTSSISPKNPSVSGGTGFLSPFTPRQPFVAGGTGLTGPLMLGQSVVTGSLTPGQPVNIGGTGLTGPLTPEQPMATVGSLTSGQPVGIGGTGLIGPLTSGQPVSNGRMGLSSSLTPGHPTVTGTGSLSSQPISSEGATSLPQQPLVNSALQHDGTNVLEHLLTALQQLKTGIGSCSTTTSAETQKETPSPTTRDQISNKDFHEVIQQMEQKLVELIGKQLEERFQRMTAEFQASLHEHFQTCQQQLILQIKELLEGQLKALENQLTIKFRQRMDDLEQKVCCKLDELTEQLKDDSE</sequence>
<evidence type="ECO:0000313" key="3">
    <source>
        <dbReference type="RefSeq" id="XP_013784987.1"/>
    </source>
</evidence>
<protein>
    <submittedName>
        <fullName evidence="3 4">Uncharacterized protein LOC106469077</fullName>
    </submittedName>
</protein>
<evidence type="ECO:0000313" key="4">
    <source>
        <dbReference type="RefSeq" id="XP_022253189.1"/>
    </source>
</evidence>
<dbReference type="RefSeq" id="XP_013784987.1">
    <property type="nucleotide sequence ID" value="XM_013929533.2"/>
</dbReference>
<keyword evidence="2" id="KW-1185">Reference proteome</keyword>
<dbReference type="Proteomes" id="UP000694941">
    <property type="component" value="Unplaced"/>
</dbReference>
<dbReference type="RefSeq" id="XP_022253190.1">
    <property type="nucleotide sequence ID" value="XM_022397482.1"/>
</dbReference>
<dbReference type="Pfam" id="PF14958">
    <property type="entry name" value="PAAT-like"/>
    <property type="match status" value="1"/>
</dbReference>
<dbReference type="PANTHER" id="PTHR14787">
    <property type="entry name" value="C10ORF188 FAMILY MEMBER"/>
    <property type="match status" value="1"/>
</dbReference>
<feature type="compositionally biased region" description="Polar residues" evidence="1">
    <location>
        <begin position="503"/>
        <end position="533"/>
    </location>
</feature>
<evidence type="ECO:0000313" key="2">
    <source>
        <dbReference type="Proteomes" id="UP000694941"/>
    </source>
</evidence>
<name>A0ABM1TBD4_LIMPO</name>
<proteinExistence type="predicted"/>
<accession>A0ABM1TBD4</accession>
<reference evidence="3 4" key="1">
    <citation type="submission" date="2025-05" db="UniProtKB">
        <authorList>
            <consortium name="RefSeq"/>
        </authorList>
    </citation>
    <scope>IDENTIFICATION</scope>
    <source>
        <tissue evidence="3 4">Muscle</tissue>
    </source>
</reference>
<dbReference type="PANTHER" id="PTHR14787:SF1">
    <property type="entry name" value="ATPASE PAAT"/>
    <property type="match status" value="1"/>
</dbReference>
<feature type="region of interest" description="Disordered" evidence="1">
    <location>
        <begin position="496"/>
        <end position="533"/>
    </location>
</feature>
<dbReference type="RefSeq" id="XP_022253189.1">
    <property type="nucleotide sequence ID" value="XM_022397481.1"/>
</dbReference>
<organism evidence="2 5">
    <name type="scientific">Limulus polyphemus</name>
    <name type="common">Atlantic horseshoe crab</name>
    <dbReference type="NCBI Taxonomy" id="6850"/>
    <lineage>
        <taxon>Eukaryota</taxon>
        <taxon>Metazoa</taxon>
        <taxon>Ecdysozoa</taxon>
        <taxon>Arthropoda</taxon>
        <taxon>Chelicerata</taxon>
        <taxon>Merostomata</taxon>
        <taxon>Xiphosura</taxon>
        <taxon>Limulidae</taxon>
        <taxon>Limulus</taxon>
    </lineage>
</organism>
<evidence type="ECO:0000256" key="1">
    <source>
        <dbReference type="SAM" id="MobiDB-lite"/>
    </source>
</evidence>
<dbReference type="GeneID" id="106469077"/>
<evidence type="ECO:0000313" key="5">
    <source>
        <dbReference type="RefSeq" id="XP_022253190.1"/>
    </source>
</evidence>
<dbReference type="InterPro" id="IPR028043">
    <property type="entry name" value="PAAT-like"/>
</dbReference>